<dbReference type="RefSeq" id="WP_171090555.1">
    <property type="nucleotide sequence ID" value="NZ_CP053069.1"/>
</dbReference>
<protein>
    <recommendedName>
        <fullName evidence="5">Beta-barrel assembly machine subunit BamC</fullName>
    </recommendedName>
</protein>
<dbReference type="Pfam" id="PF06804">
    <property type="entry name" value="Lipoprotein_18"/>
    <property type="match status" value="1"/>
</dbReference>
<gene>
    <name evidence="3" type="ORF">DSM104443_01262</name>
</gene>
<dbReference type="InterPro" id="IPR042268">
    <property type="entry name" value="BamC_C"/>
</dbReference>
<keyword evidence="2" id="KW-0732">Signal</keyword>
<feature type="region of interest" description="Disordered" evidence="1">
    <location>
        <begin position="28"/>
        <end position="49"/>
    </location>
</feature>
<accession>A0A6M4GTN4</accession>
<name>A0A6M4GTN4_9PROT</name>
<evidence type="ECO:0000313" key="3">
    <source>
        <dbReference type="EMBL" id="QJR10208.1"/>
    </source>
</evidence>
<sequence length="391" mass="43394">MKHIRLVVLPLFAFLLMAGCSSTGNKSMEYRSAQTKQNNAPLEIPPELSSPTIDDRFAVPDPKAQTTFSTYSRDRAAGPQIPSTAGVLPAVDGIRVERSGSQRWLVVKTTPDKVWPVAREFWIEKGFTIQRENPQAGIMETDWAEDRAKIPQDVIRRTIGRVFDGLYSTPQRDKFRTRLEKSADGTSTEVYVSHRGMEEVYTSNAEERTIWQPRPPNPELEAEFLQLLALKFGYDDKKTVAAAGLNPATKAASATTGGTTLPTPESRNAVLENNGAGPLVVNDGFDRAWRRVGLALDRVGFTVEDRDRSKGVFFVRYIDPEVDLKTGEKQGFMEKLAFWKPAPKAAQPQYRIHVADAGTNVSQVEVQSQAGTPEASPTGKKILNLLYDQLK</sequence>
<dbReference type="AlphaFoldDB" id="A0A6M4GTN4"/>
<dbReference type="PROSITE" id="PS51257">
    <property type="entry name" value="PROKAR_LIPOPROTEIN"/>
    <property type="match status" value="1"/>
</dbReference>
<dbReference type="Proteomes" id="UP000501534">
    <property type="component" value="Chromosome"/>
</dbReference>
<dbReference type="InterPro" id="IPR010653">
    <property type="entry name" value="NlpB/DapX"/>
</dbReference>
<dbReference type="EMBL" id="CP053069">
    <property type="protein sequence ID" value="QJR10208.1"/>
    <property type="molecule type" value="Genomic_DNA"/>
</dbReference>
<evidence type="ECO:0000313" key="4">
    <source>
        <dbReference type="Proteomes" id="UP000501534"/>
    </source>
</evidence>
<keyword evidence="4" id="KW-1185">Reference proteome</keyword>
<evidence type="ECO:0000256" key="1">
    <source>
        <dbReference type="SAM" id="MobiDB-lite"/>
    </source>
</evidence>
<reference evidence="3 4" key="1">
    <citation type="submission" date="2020-04" db="EMBL/GenBank/DDBJ databases">
        <title>Usitatibacter rugosus gen. nov., sp. nov. and Usitatibacter palustris sp. nov., novel members of Usitatibacteraceae fam. nov. within the order Nitrosomonadales isolated from soil.</title>
        <authorList>
            <person name="Huber K.J."/>
            <person name="Neumann-Schaal M."/>
            <person name="Geppert A."/>
            <person name="Luckner M."/>
            <person name="Wanner G."/>
            <person name="Overmann J."/>
        </authorList>
    </citation>
    <scope>NUCLEOTIDE SEQUENCE [LARGE SCALE GENOMIC DNA]</scope>
    <source>
        <strain evidence="3 4">0125_3</strain>
    </source>
</reference>
<dbReference type="Gene3D" id="3.30.310.170">
    <property type="entry name" value="Outer membrane protein assembly factor BamC"/>
    <property type="match status" value="1"/>
</dbReference>
<feature type="compositionally biased region" description="Polar residues" evidence="1">
    <location>
        <begin position="28"/>
        <end position="40"/>
    </location>
</feature>
<evidence type="ECO:0008006" key="5">
    <source>
        <dbReference type="Google" id="ProtNLM"/>
    </source>
</evidence>
<feature type="signal peptide" evidence="2">
    <location>
        <begin position="1"/>
        <end position="18"/>
    </location>
</feature>
<organism evidence="3 4">
    <name type="scientific">Usitatibacter rugosus</name>
    <dbReference type="NCBI Taxonomy" id="2732067"/>
    <lineage>
        <taxon>Bacteria</taxon>
        <taxon>Pseudomonadati</taxon>
        <taxon>Pseudomonadota</taxon>
        <taxon>Betaproteobacteria</taxon>
        <taxon>Nitrosomonadales</taxon>
        <taxon>Usitatibacteraceae</taxon>
        <taxon>Usitatibacter</taxon>
    </lineage>
</organism>
<evidence type="ECO:0000256" key="2">
    <source>
        <dbReference type="SAM" id="SignalP"/>
    </source>
</evidence>
<proteinExistence type="predicted"/>
<dbReference type="KEGG" id="uru:DSM104443_01262"/>
<feature type="chain" id="PRO_5026790332" description="Beta-barrel assembly machine subunit BamC" evidence="2">
    <location>
        <begin position="19"/>
        <end position="391"/>
    </location>
</feature>